<gene>
    <name evidence="1" type="ORF">TNCV_4094651</name>
</gene>
<evidence type="ECO:0000313" key="2">
    <source>
        <dbReference type="Proteomes" id="UP000887159"/>
    </source>
</evidence>
<comment type="caution">
    <text evidence="1">The sequence shown here is derived from an EMBL/GenBank/DDBJ whole genome shotgun (WGS) entry which is preliminary data.</text>
</comment>
<protein>
    <submittedName>
        <fullName evidence="1">Uncharacterized protein</fullName>
    </submittedName>
</protein>
<dbReference type="AlphaFoldDB" id="A0A8X6VIU9"/>
<evidence type="ECO:0000313" key="1">
    <source>
        <dbReference type="EMBL" id="GFY07595.1"/>
    </source>
</evidence>
<organism evidence="1 2">
    <name type="scientific">Trichonephila clavipes</name>
    <name type="common">Golden silk orbweaver</name>
    <name type="synonym">Nephila clavipes</name>
    <dbReference type="NCBI Taxonomy" id="2585209"/>
    <lineage>
        <taxon>Eukaryota</taxon>
        <taxon>Metazoa</taxon>
        <taxon>Ecdysozoa</taxon>
        <taxon>Arthropoda</taxon>
        <taxon>Chelicerata</taxon>
        <taxon>Arachnida</taxon>
        <taxon>Araneae</taxon>
        <taxon>Araneomorphae</taxon>
        <taxon>Entelegynae</taxon>
        <taxon>Araneoidea</taxon>
        <taxon>Nephilidae</taxon>
        <taxon>Trichonephila</taxon>
    </lineage>
</organism>
<dbReference type="Proteomes" id="UP000887159">
    <property type="component" value="Unassembled WGS sequence"/>
</dbReference>
<name>A0A8X6VIU9_TRICX</name>
<reference evidence="1" key="1">
    <citation type="submission" date="2020-08" db="EMBL/GenBank/DDBJ databases">
        <title>Multicomponent nature underlies the extraordinary mechanical properties of spider dragline silk.</title>
        <authorList>
            <person name="Kono N."/>
            <person name="Nakamura H."/>
            <person name="Mori M."/>
            <person name="Yoshida Y."/>
            <person name="Ohtoshi R."/>
            <person name="Malay A.D."/>
            <person name="Moran D.A.P."/>
            <person name="Tomita M."/>
            <person name="Numata K."/>
            <person name="Arakawa K."/>
        </authorList>
    </citation>
    <scope>NUCLEOTIDE SEQUENCE</scope>
</reference>
<keyword evidence="2" id="KW-1185">Reference proteome</keyword>
<accession>A0A8X6VIU9</accession>
<dbReference type="EMBL" id="BMAU01021276">
    <property type="protein sequence ID" value="GFY07595.1"/>
    <property type="molecule type" value="Genomic_DNA"/>
</dbReference>
<sequence>MHAHHHGAPSCGHHHDAIMVSSWLPSPRPLIMSTITNTMAIITWSPSWSVATRSSSDKLTTILIMVPWSLIMVIIRTSHGVECFMFQRSCAGRPQL</sequence>
<proteinExistence type="predicted"/>